<dbReference type="RefSeq" id="WP_382409847.1">
    <property type="nucleotide sequence ID" value="NZ_JBHSGU010000009.1"/>
</dbReference>
<reference evidence="2" key="1">
    <citation type="journal article" date="2019" name="Int. J. Syst. Evol. Microbiol.">
        <title>The Global Catalogue of Microorganisms (GCM) 10K type strain sequencing project: providing services to taxonomists for standard genome sequencing and annotation.</title>
        <authorList>
            <consortium name="The Broad Institute Genomics Platform"/>
            <consortium name="The Broad Institute Genome Sequencing Center for Infectious Disease"/>
            <person name="Wu L."/>
            <person name="Ma J."/>
        </authorList>
    </citation>
    <scope>NUCLEOTIDE SEQUENCE [LARGE SCALE GENOMIC DNA]</scope>
    <source>
        <strain evidence="2">KACC 12507</strain>
    </source>
</reference>
<name>A0ABV9LYM1_9ALTE</name>
<evidence type="ECO:0008006" key="3">
    <source>
        <dbReference type="Google" id="ProtNLM"/>
    </source>
</evidence>
<dbReference type="NCBIfam" id="NF047593">
    <property type="entry name" value="IS66_ISAeme5_TnpA"/>
    <property type="match status" value="1"/>
</dbReference>
<organism evidence="1 2">
    <name type="scientific">Glaciecola siphonariae</name>
    <dbReference type="NCBI Taxonomy" id="521012"/>
    <lineage>
        <taxon>Bacteria</taxon>
        <taxon>Pseudomonadati</taxon>
        <taxon>Pseudomonadota</taxon>
        <taxon>Gammaproteobacteria</taxon>
        <taxon>Alteromonadales</taxon>
        <taxon>Alteromonadaceae</taxon>
        <taxon>Glaciecola</taxon>
    </lineage>
</organism>
<protein>
    <recommendedName>
        <fullName evidence="3">Transposase</fullName>
    </recommendedName>
</protein>
<gene>
    <name evidence="1" type="ORF">ACFO4O_14620</name>
</gene>
<dbReference type="EMBL" id="JBHSGU010000009">
    <property type="protein sequence ID" value="MFC4701400.1"/>
    <property type="molecule type" value="Genomic_DNA"/>
</dbReference>
<keyword evidence="2" id="KW-1185">Reference proteome</keyword>
<evidence type="ECO:0000313" key="2">
    <source>
        <dbReference type="Proteomes" id="UP001595897"/>
    </source>
</evidence>
<proteinExistence type="predicted"/>
<comment type="caution">
    <text evidence="1">The sequence shown here is derived from an EMBL/GenBank/DDBJ whole genome shotgun (WGS) entry which is preliminary data.</text>
</comment>
<evidence type="ECO:0000313" key="1">
    <source>
        <dbReference type="EMBL" id="MFC4701400.1"/>
    </source>
</evidence>
<dbReference type="Proteomes" id="UP001595897">
    <property type="component" value="Unassembled WGS sequence"/>
</dbReference>
<sequence>MYRKRRTKGEWKAKLDAQETRGVTTLQYCAKYDIHLQTFYPRKSDIDKPWPKPTAKAWAKIRKPQPVTQHPSPQLSLQYQDIVISILQTPESRWLSQVIKELAS</sequence>
<accession>A0ABV9LYM1</accession>